<reference evidence="2 3" key="2">
    <citation type="submission" date="2012-06" db="EMBL/GenBank/DDBJ databases">
        <authorList>
            <person name="Fiebig A."/>
        </authorList>
    </citation>
    <scope>NUCLEOTIDE SEQUENCE [LARGE SCALE GENOMIC DNA]</scope>
    <source>
        <strain evidence="2 3">DFL-43</strain>
    </source>
</reference>
<accession>A9D6T2</accession>
<feature type="chain" id="PRO_5002737260" description="Lipoprotein" evidence="1">
    <location>
        <begin position="22"/>
        <end position="115"/>
    </location>
</feature>
<evidence type="ECO:0000313" key="3">
    <source>
        <dbReference type="Proteomes" id="UP000004291"/>
    </source>
</evidence>
<name>A9D6T2_HOEPD</name>
<dbReference type="AlphaFoldDB" id="A9D6T2"/>
<evidence type="ECO:0000313" key="2">
    <source>
        <dbReference type="EMBL" id="EDQ33589.2"/>
    </source>
</evidence>
<protein>
    <recommendedName>
        <fullName evidence="4">Lipoprotein</fullName>
    </recommendedName>
</protein>
<evidence type="ECO:0008006" key="4">
    <source>
        <dbReference type="Google" id="ProtNLM"/>
    </source>
</evidence>
<dbReference type="OrthoDB" id="9800666at2"/>
<organism evidence="2 3">
    <name type="scientific">Hoeflea phototrophica (strain DSM 17068 / NCIMB 14078 / DFL-43)</name>
    <dbReference type="NCBI Taxonomy" id="411684"/>
    <lineage>
        <taxon>Bacteria</taxon>
        <taxon>Pseudomonadati</taxon>
        <taxon>Pseudomonadota</taxon>
        <taxon>Alphaproteobacteria</taxon>
        <taxon>Hyphomicrobiales</taxon>
        <taxon>Rhizobiaceae</taxon>
        <taxon>Hoeflea</taxon>
    </lineage>
</organism>
<gene>
    <name evidence="2" type="ORF">HPDFL43_10142</name>
</gene>
<dbReference type="PANTHER" id="PTHR39335:SF1">
    <property type="entry name" value="BLL4220 PROTEIN"/>
    <property type="match status" value="1"/>
</dbReference>
<dbReference type="HOGENOM" id="CLU_053665_2_0_5"/>
<dbReference type="PROSITE" id="PS51257">
    <property type="entry name" value="PROKAR_LIPOPROTEIN"/>
    <property type="match status" value="1"/>
</dbReference>
<reference evidence="2 3" key="1">
    <citation type="submission" date="2007-10" db="EMBL/GenBank/DDBJ databases">
        <authorList>
            <person name="Wagner-Dobler I."/>
            <person name="Ferriera S."/>
            <person name="Johnson J."/>
            <person name="Kravitz S."/>
            <person name="Beeson K."/>
            <person name="Sutton G."/>
            <person name="Rogers Y.-H."/>
            <person name="Friedman R."/>
            <person name="Frazier M."/>
            <person name="Venter J.C."/>
        </authorList>
    </citation>
    <scope>NUCLEOTIDE SEQUENCE [LARGE SCALE GENOMIC DNA]</scope>
    <source>
        <strain evidence="2 3">DFL-43</strain>
    </source>
</reference>
<dbReference type="eggNOG" id="COG4315">
    <property type="taxonomic scope" value="Bacteria"/>
</dbReference>
<keyword evidence="3" id="KW-1185">Reference proteome</keyword>
<feature type="signal peptide" evidence="1">
    <location>
        <begin position="1"/>
        <end position="21"/>
    </location>
</feature>
<dbReference type="RefSeq" id="WP_040450180.1">
    <property type="nucleotide sequence ID" value="NZ_CM002917.1"/>
</dbReference>
<dbReference type="STRING" id="411684.HPDFL43_10142"/>
<dbReference type="Proteomes" id="UP000004291">
    <property type="component" value="Chromosome"/>
</dbReference>
<comment type="caution">
    <text evidence="2">The sequence shown here is derived from an EMBL/GenBank/DDBJ whole genome shotgun (WGS) entry which is preliminary data.</text>
</comment>
<dbReference type="GO" id="GO:0043448">
    <property type="term" value="P:alkane catabolic process"/>
    <property type="evidence" value="ECO:0007669"/>
    <property type="project" value="TreeGrafter"/>
</dbReference>
<dbReference type="EMBL" id="ABIA03000002">
    <property type="protein sequence ID" value="EDQ33589.2"/>
    <property type="molecule type" value="Genomic_DNA"/>
</dbReference>
<dbReference type="InterPro" id="IPR005297">
    <property type="entry name" value="Lipoprotein_repeat"/>
</dbReference>
<evidence type="ECO:0000256" key="1">
    <source>
        <dbReference type="SAM" id="SignalP"/>
    </source>
</evidence>
<dbReference type="Pfam" id="PF03640">
    <property type="entry name" value="Lipoprotein_15"/>
    <property type="match status" value="2"/>
</dbReference>
<sequence>MKVSTFATIAVLVAGCTGAYAAAHMNLTAKNGMTLYTFDKDMVGASLCYDECAVQWPPFVAENGTDMPGLSAIERRDGRKQWAKDGKPLYFWIGDTEPGEANGDGAGGVWHIARP</sequence>
<dbReference type="InterPro" id="IPR014558">
    <property type="entry name" value="UCP029720"/>
</dbReference>
<dbReference type="PANTHER" id="PTHR39335">
    <property type="entry name" value="BLL4220 PROTEIN"/>
    <property type="match status" value="1"/>
</dbReference>
<proteinExistence type="predicted"/>
<keyword evidence="1" id="KW-0732">Signal</keyword>
<dbReference type="PIRSF" id="PIRSF029720">
    <property type="entry name" value="UCP029720"/>
    <property type="match status" value="1"/>
</dbReference>